<comment type="caution">
    <text evidence="2">The sequence shown here is derived from an EMBL/GenBank/DDBJ whole genome shotgun (WGS) entry which is preliminary data.</text>
</comment>
<proteinExistence type="predicted"/>
<sequence>MKAQGLEQVSVRNLAAAATPGPVTFFRYNLPGAGAIHPAAALNDLFPGIRERDAIQLSAIGICELIASLGLSADADHALVLELAGEELASLKALLNCDLLHVFGSVSVFCGRQPLYENGASGQMISDWLEDQGFALVERDETEDPDRPRWSYKRNPLKIECRALEAQLEQSKRNKDDIATDRDQQAKLAAERQARIEELTTALNAAKAETQKQSQRASDRDQQAKLAAERQARIEELSDSLSALQRDNAMLLRMQALRDADLKDLQGRYAEVVDQKDRQTKLITQLTERLTVASSYLQQLNLDQLEAAQTDLSSQEGTTTESQSKSPAHKESPEALKGARPTSKRTNRNRTQ</sequence>
<organism evidence="2 3">
    <name type="scientific">Lamprobacter modestohalophilus</name>
    <dbReference type="NCBI Taxonomy" id="1064514"/>
    <lineage>
        <taxon>Bacteria</taxon>
        <taxon>Pseudomonadati</taxon>
        <taxon>Pseudomonadota</taxon>
        <taxon>Gammaproteobacteria</taxon>
        <taxon>Chromatiales</taxon>
        <taxon>Chromatiaceae</taxon>
        <taxon>Lamprobacter</taxon>
    </lineage>
</organism>
<keyword evidence="3" id="KW-1185">Reference proteome</keyword>
<feature type="compositionally biased region" description="Basic and acidic residues" evidence="1">
    <location>
        <begin position="217"/>
        <end position="227"/>
    </location>
</feature>
<feature type="compositionally biased region" description="Basic residues" evidence="1">
    <location>
        <begin position="342"/>
        <end position="352"/>
    </location>
</feature>
<feature type="region of interest" description="Disordered" evidence="1">
    <location>
        <begin position="308"/>
        <end position="352"/>
    </location>
</feature>
<evidence type="ECO:0000313" key="3">
    <source>
        <dbReference type="Proteomes" id="UP001138768"/>
    </source>
</evidence>
<feature type="compositionally biased region" description="Low complexity" evidence="1">
    <location>
        <begin position="313"/>
        <end position="326"/>
    </location>
</feature>
<accession>A0A9X1B4F3</accession>
<protein>
    <submittedName>
        <fullName evidence="2">Uncharacterized protein</fullName>
    </submittedName>
</protein>
<dbReference type="Proteomes" id="UP001138768">
    <property type="component" value="Unassembled WGS sequence"/>
</dbReference>
<feature type="region of interest" description="Disordered" evidence="1">
    <location>
        <begin position="207"/>
        <end position="227"/>
    </location>
</feature>
<evidence type="ECO:0000256" key="1">
    <source>
        <dbReference type="SAM" id="MobiDB-lite"/>
    </source>
</evidence>
<dbReference type="AlphaFoldDB" id="A0A9X1B4F3"/>
<reference evidence="2 3" key="1">
    <citation type="journal article" date="2020" name="Microorganisms">
        <title>Osmotic Adaptation and Compatible Solute Biosynthesis of Phototrophic Bacteria as Revealed from Genome Analyses.</title>
        <authorList>
            <person name="Imhoff J.F."/>
            <person name="Rahn T."/>
            <person name="Kunzel S."/>
            <person name="Keller A."/>
            <person name="Neulinger S.C."/>
        </authorList>
    </citation>
    <scope>NUCLEOTIDE SEQUENCE [LARGE SCALE GENOMIC DNA]</scope>
    <source>
        <strain evidence="2 3">DSM 25653</strain>
    </source>
</reference>
<gene>
    <name evidence="2" type="ORF">CKO42_08920</name>
</gene>
<evidence type="ECO:0000313" key="2">
    <source>
        <dbReference type="EMBL" id="MBK1618557.1"/>
    </source>
</evidence>
<dbReference type="EMBL" id="NRRY01000011">
    <property type="protein sequence ID" value="MBK1618557.1"/>
    <property type="molecule type" value="Genomic_DNA"/>
</dbReference>
<name>A0A9X1B4F3_9GAMM</name>